<keyword evidence="1" id="KW-1133">Transmembrane helix</keyword>
<reference evidence="2" key="1">
    <citation type="journal article" date="2021" name="PeerJ">
        <title>Extensive microbial diversity within the chicken gut microbiome revealed by metagenomics and culture.</title>
        <authorList>
            <person name="Gilroy R."/>
            <person name="Ravi A."/>
            <person name="Getino M."/>
            <person name="Pursley I."/>
            <person name="Horton D.L."/>
            <person name="Alikhan N.F."/>
            <person name="Baker D."/>
            <person name="Gharbi K."/>
            <person name="Hall N."/>
            <person name="Watson M."/>
            <person name="Adriaenssens E.M."/>
            <person name="Foster-Nyarko E."/>
            <person name="Jarju S."/>
            <person name="Secka A."/>
            <person name="Antonio M."/>
            <person name="Oren A."/>
            <person name="Chaudhuri R.R."/>
            <person name="La Ragione R."/>
            <person name="Hildebrand F."/>
            <person name="Pallen M.J."/>
        </authorList>
    </citation>
    <scope>NUCLEOTIDE SEQUENCE</scope>
    <source>
        <strain evidence="2">CHK174-6876</strain>
    </source>
</reference>
<keyword evidence="1" id="KW-0812">Transmembrane</keyword>
<evidence type="ECO:0000313" key="3">
    <source>
        <dbReference type="Proteomes" id="UP000707535"/>
    </source>
</evidence>
<gene>
    <name evidence="2" type="ORF">K8V00_07430</name>
</gene>
<reference evidence="2" key="2">
    <citation type="submission" date="2021-09" db="EMBL/GenBank/DDBJ databases">
        <authorList>
            <person name="Gilroy R."/>
        </authorList>
    </citation>
    <scope>NUCLEOTIDE SEQUENCE</scope>
    <source>
        <strain evidence="2">CHK174-6876</strain>
    </source>
</reference>
<accession>A0A921FAI7</accession>
<protein>
    <submittedName>
        <fullName evidence="2">Uncharacterized protein</fullName>
    </submittedName>
</protein>
<name>A0A921FAI7_9LACO</name>
<evidence type="ECO:0000313" key="2">
    <source>
        <dbReference type="EMBL" id="HJE97438.1"/>
    </source>
</evidence>
<dbReference type="Proteomes" id="UP000707535">
    <property type="component" value="Unassembled WGS sequence"/>
</dbReference>
<evidence type="ECO:0000256" key="1">
    <source>
        <dbReference type="SAM" id="Phobius"/>
    </source>
</evidence>
<comment type="caution">
    <text evidence="2">The sequence shown here is derived from an EMBL/GenBank/DDBJ whole genome shotgun (WGS) entry which is preliminary data.</text>
</comment>
<organism evidence="2 3">
    <name type="scientific">Ligilactobacillus acidipiscis</name>
    <dbReference type="NCBI Taxonomy" id="89059"/>
    <lineage>
        <taxon>Bacteria</taxon>
        <taxon>Bacillati</taxon>
        <taxon>Bacillota</taxon>
        <taxon>Bacilli</taxon>
        <taxon>Lactobacillales</taxon>
        <taxon>Lactobacillaceae</taxon>
        <taxon>Ligilactobacillus</taxon>
    </lineage>
</organism>
<proteinExistence type="predicted"/>
<feature type="transmembrane region" description="Helical" evidence="1">
    <location>
        <begin position="12"/>
        <end position="29"/>
    </location>
</feature>
<feature type="transmembrane region" description="Helical" evidence="1">
    <location>
        <begin position="49"/>
        <end position="69"/>
    </location>
</feature>
<sequence length="170" mass="19542">MKKIKIFSNIEIIIVLMVLLIQLLIQTGFADLGEILVRSIGIGNGGNWLSFWGSYLVSALTIFFAYITMKVQLEKSKQNELDNAIKISKLNNSAKLLNVSMDFLTILFKVESELEYNIKREKSNEFKMSNIREVNNAWIDYTSQWNSFATTSHISKIENLQEQKNNLRAL</sequence>
<dbReference type="AlphaFoldDB" id="A0A921FAI7"/>
<keyword evidence="1" id="KW-0472">Membrane</keyword>
<dbReference type="EMBL" id="DYXG01000075">
    <property type="protein sequence ID" value="HJE97438.1"/>
    <property type="molecule type" value="Genomic_DNA"/>
</dbReference>